<feature type="non-terminal residue" evidence="1">
    <location>
        <position position="1"/>
    </location>
</feature>
<dbReference type="Gene3D" id="1.20.210.10">
    <property type="entry name" value="Cytochrome c oxidase-like, subunit I domain"/>
    <property type="match status" value="1"/>
</dbReference>
<proteinExistence type="predicted"/>
<feature type="non-terminal residue" evidence="1">
    <location>
        <position position="61"/>
    </location>
</feature>
<keyword evidence="1" id="KW-0496">Mitochondrion</keyword>
<dbReference type="GO" id="GO:0016491">
    <property type="term" value="F:oxidoreductase activity"/>
    <property type="evidence" value="ECO:0007669"/>
    <property type="project" value="UniProtKB-KW"/>
</dbReference>
<geneLocation type="mitochondrion" evidence="1"/>
<dbReference type="EMBL" id="KP325713">
    <property type="protein sequence ID" value="AJT60313.1"/>
    <property type="molecule type" value="Genomic_DNA"/>
</dbReference>
<keyword evidence="1" id="KW-0560">Oxidoreductase</keyword>
<dbReference type="AlphaFoldDB" id="A0A0D4D9N0"/>
<reference evidence="1" key="1">
    <citation type="submission" date="2014-12" db="EMBL/GenBank/DDBJ databases">
        <title>Studies on mitochondrial DNA for identification and phylogenetic analysis of some of the species of blowflies.</title>
        <authorList>
            <person name="Khullar N."/>
            <person name="Singh D."/>
        </authorList>
    </citation>
    <scope>NUCLEOTIDE SEQUENCE</scope>
    <source>
        <strain evidence="1">LS5PUP</strain>
    </source>
</reference>
<evidence type="ECO:0000313" key="1">
    <source>
        <dbReference type="EMBL" id="AJT60313.1"/>
    </source>
</evidence>
<dbReference type="EC" id="1.9.3.1" evidence="1"/>
<protein>
    <submittedName>
        <fullName evidence="1">Cytochrome oxidase subunit 1</fullName>
        <ecNumber evidence="1">1.9.3.1</ecNumber>
    </submittedName>
</protein>
<dbReference type="SUPFAM" id="SSF81442">
    <property type="entry name" value="Cytochrome c oxidase subunit I-like"/>
    <property type="match status" value="1"/>
</dbReference>
<name>A0A0D4D9N0_LUCSE</name>
<sequence length="61" mass="7139">AIMAGFVHWYPLFTGLTLNASCLKVFYYYIFCSKFNFLPSTFLSISSMPRRYSITHMLTQL</sequence>
<accession>A0A0D4D9N0</accession>
<gene>
    <name evidence="1" type="primary">CO1</name>
</gene>
<organism evidence="1">
    <name type="scientific">Lucilia sericata</name>
    <name type="common">Green bottle fly</name>
    <name type="synonym">Phaenicia sericata</name>
    <dbReference type="NCBI Taxonomy" id="13632"/>
    <lineage>
        <taxon>Eukaryota</taxon>
        <taxon>Metazoa</taxon>
        <taxon>Ecdysozoa</taxon>
        <taxon>Arthropoda</taxon>
        <taxon>Hexapoda</taxon>
        <taxon>Insecta</taxon>
        <taxon>Pterygota</taxon>
        <taxon>Neoptera</taxon>
        <taxon>Endopterygota</taxon>
        <taxon>Diptera</taxon>
        <taxon>Brachycera</taxon>
        <taxon>Muscomorpha</taxon>
        <taxon>Oestroidea</taxon>
        <taxon>Calliphoridae</taxon>
        <taxon>Luciliinae</taxon>
        <taxon>Lucilia</taxon>
    </lineage>
</organism>
<dbReference type="InterPro" id="IPR036927">
    <property type="entry name" value="Cyt_c_oxase-like_su1_sf"/>
</dbReference>